<dbReference type="KEGG" id="psl:Psta_0017"/>
<feature type="transmembrane region" description="Helical" evidence="2">
    <location>
        <begin position="35"/>
        <end position="57"/>
    </location>
</feature>
<keyword evidence="4" id="KW-1185">Reference proteome</keyword>
<organism evidence="3 4">
    <name type="scientific">Pirellula staleyi (strain ATCC 27377 / DSM 6068 / ICPB 4128)</name>
    <name type="common">Pirella staleyi</name>
    <dbReference type="NCBI Taxonomy" id="530564"/>
    <lineage>
        <taxon>Bacteria</taxon>
        <taxon>Pseudomonadati</taxon>
        <taxon>Planctomycetota</taxon>
        <taxon>Planctomycetia</taxon>
        <taxon>Pirellulales</taxon>
        <taxon>Pirellulaceae</taxon>
        <taxon>Pirellula</taxon>
    </lineage>
</organism>
<dbReference type="EMBL" id="CP001848">
    <property type="protein sequence ID" value="ADB14714.1"/>
    <property type="molecule type" value="Genomic_DNA"/>
</dbReference>
<keyword evidence="2" id="KW-0812">Transmembrane</keyword>
<protein>
    <submittedName>
        <fullName evidence="3">Uncharacterized protein</fullName>
    </submittedName>
</protein>
<dbReference type="AlphaFoldDB" id="D2QZF6"/>
<evidence type="ECO:0000313" key="3">
    <source>
        <dbReference type="EMBL" id="ADB14714.1"/>
    </source>
</evidence>
<name>D2QZF6_PIRSD</name>
<gene>
    <name evidence="3" type="ordered locus">Psta_0017</name>
</gene>
<keyword evidence="2" id="KW-1133">Transmembrane helix</keyword>
<sequence>MMVRCDDVAPFLSSLQAISGACRRCRVDFKQPQNLMSLAALVLASAAFGISMLNSFPGLKLLFAVVRDAVLWMALFFVLGVVAYMGYQRIEKLPKSPASESKTTIAQGLEAPR</sequence>
<evidence type="ECO:0000256" key="2">
    <source>
        <dbReference type="SAM" id="Phobius"/>
    </source>
</evidence>
<dbReference type="Proteomes" id="UP000001887">
    <property type="component" value="Chromosome"/>
</dbReference>
<evidence type="ECO:0000256" key="1">
    <source>
        <dbReference type="SAM" id="MobiDB-lite"/>
    </source>
</evidence>
<dbReference type="HOGENOM" id="CLU_2131131_0_0_0"/>
<keyword evidence="2" id="KW-0472">Membrane</keyword>
<dbReference type="PROSITE" id="PS51257">
    <property type="entry name" value="PROKAR_LIPOPROTEIN"/>
    <property type="match status" value="1"/>
</dbReference>
<feature type="transmembrane region" description="Helical" evidence="2">
    <location>
        <begin position="69"/>
        <end position="87"/>
    </location>
</feature>
<reference evidence="3 4" key="1">
    <citation type="journal article" date="2009" name="Stand. Genomic Sci.">
        <title>Complete genome sequence of Pirellula staleyi type strain (ATCC 27377).</title>
        <authorList>
            <person name="Clum A."/>
            <person name="Tindall B.J."/>
            <person name="Sikorski J."/>
            <person name="Ivanova N."/>
            <person name="Mavrommatis K."/>
            <person name="Lucas S."/>
            <person name="Glavina del Rio T."/>
            <person name="Nolan M."/>
            <person name="Chen F."/>
            <person name="Tice H."/>
            <person name="Pitluck S."/>
            <person name="Cheng J.F."/>
            <person name="Chertkov O."/>
            <person name="Brettin T."/>
            <person name="Han C."/>
            <person name="Detter J.C."/>
            <person name="Kuske C."/>
            <person name="Bruce D."/>
            <person name="Goodwin L."/>
            <person name="Ovchinikova G."/>
            <person name="Pati A."/>
            <person name="Mikhailova N."/>
            <person name="Chen A."/>
            <person name="Palaniappan K."/>
            <person name="Land M."/>
            <person name="Hauser L."/>
            <person name="Chang Y.J."/>
            <person name="Jeffries C.D."/>
            <person name="Chain P."/>
            <person name="Rohde M."/>
            <person name="Goker M."/>
            <person name="Bristow J."/>
            <person name="Eisen J.A."/>
            <person name="Markowitz V."/>
            <person name="Hugenholtz P."/>
            <person name="Kyrpides N.C."/>
            <person name="Klenk H.P."/>
            <person name="Lapidus A."/>
        </authorList>
    </citation>
    <scope>NUCLEOTIDE SEQUENCE [LARGE SCALE GENOMIC DNA]</scope>
    <source>
        <strain evidence="4">ATCC 27377 / DSM 6068 / ICPB 4128</strain>
    </source>
</reference>
<evidence type="ECO:0000313" key="4">
    <source>
        <dbReference type="Proteomes" id="UP000001887"/>
    </source>
</evidence>
<proteinExistence type="predicted"/>
<feature type="region of interest" description="Disordered" evidence="1">
    <location>
        <begin position="94"/>
        <end position="113"/>
    </location>
</feature>
<accession>D2QZF6</accession>